<keyword evidence="6" id="KW-0902">Two-component regulatory system</keyword>
<name>A0ABW8SI45_9CLOT</name>
<dbReference type="Pfam" id="PF08448">
    <property type="entry name" value="PAS_4"/>
    <property type="match status" value="1"/>
</dbReference>
<accession>A0ABW8SI45</accession>
<dbReference type="InterPro" id="IPR035965">
    <property type="entry name" value="PAS-like_dom_sf"/>
</dbReference>
<evidence type="ECO:0000313" key="9">
    <source>
        <dbReference type="EMBL" id="MFL0195670.1"/>
    </source>
</evidence>
<evidence type="ECO:0000256" key="7">
    <source>
        <dbReference type="SAM" id="Coils"/>
    </source>
</evidence>
<reference evidence="9 10" key="1">
    <citation type="submission" date="2024-11" db="EMBL/GenBank/DDBJ databases">
        <authorList>
            <person name="Heng Y.C."/>
            <person name="Lim A.C.H."/>
            <person name="Lee J.K.Y."/>
            <person name="Kittelmann S."/>
        </authorList>
    </citation>
    <scope>NUCLEOTIDE SEQUENCE [LARGE SCALE GENOMIC DNA]</scope>
    <source>
        <strain evidence="9 10">WILCCON 0269</strain>
    </source>
</reference>
<dbReference type="Gene3D" id="1.10.287.130">
    <property type="match status" value="1"/>
</dbReference>
<dbReference type="SUPFAM" id="SSF55785">
    <property type="entry name" value="PYP-like sensor domain (PAS domain)"/>
    <property type="match status" value="2"/>
</dbReference>
<dbReference type="InterPro" id="IPR003018">
    <property type="entry name" value="GAF"/>
</dbReference>
<sequence length="750" mass="85970">MDDFERFEEKVLNINLSHAVEYENADKKIGFQNFVLDGINRIFREVLECDTEEALGCLCLNILEELTQSKFGFIGELSPEGKLYDIAMSNLGRDVWKIPNSTEIELRETSTGFNVHDIYERILFDGKPSITNDSIILSKEYPPLNAFVGVPLKDGVKTIGMIGLGNREGGYTIKELETIEMILPAIVQAFKYKKSQEALKRNEQHYRELFNNTSEGIFLLEVTEEDQFKLVEINLVEKEFVKLTNHKVEGRNIDEVYSREFVEVLIDKLKMCIEARNLIEFKECQKHKSEVVYFSIKLIPVEDTTGRIYRILGIRNNITEQVEKDKIIKMHRHQLEVIIENMPDAFLVYNKEGHITLLNAEARKLYPELNAKKTIEEAQSCFKYFDLDNKIIPPESFLTRRAFRGEEVRDERIVVKRPHKIQITEVNTTPIFDEEHNLVSVVVSHRDISDVIKSQEEIKVQQEKLLNAERAKNEALEESIKLKDEFFYLITHEFKTPISVINLALQAINLMYKEEITEKAGKYLNTIKQNINRQLRLVNNLLDIARINSGHLKMNKNFFDIANAVETIVNSVEVYAEQKNVTLKLNTNLSANTIYSDEEKLERILLNLLSNALKFTPGGKSITISLSTKKYKNADMISVSVQDEGLGIPRDKQKTIFQRFGQVDSSLSRQAEGTGLGLHLVNLLVNLLGGEILLDSVVDKGSTFTVLLPASESEIYYEESACSKINNNFLSDDDRIIQSAAIEFSDMHFQ</sequence>
<keyword evidence="4" id="KW-0808">Transferase</keyword>
<dbReference type="InterPro" id="IPR013656">
    <property type="entry name" value="PAS_4"/>
</dbReference>
<evidence type="ECO:0000256" key="6">
    <source>
        <dbReference type="ARBA" id="ARBA00023012"/>
    </source>
</evidence>
<dbReference type="EMBL" id="JBJHZX010000011">
    <property type="protein sequence ID" value="MFL0195670.1"/>
    <property type="molecule type" value="Genomic_DNA"/>
</dbReference>
<dbReference type="InterPro" id="IPR005467">
    <property type="entry name" value="His_kinase_dom"/>
</dbReference>
<dbReference type="SUPFAM" id="SSF55874">
    <property type="entry name" value="ATPase domain of HSP90 chaperone/DNA topoisomerase II/histidine kinase"/>
    <property type="match status" value="1"/>
</dbReference>
<feature type="coiled-coil region" evidence="7">
    <location>
        <begin position="451"/>
        <end position="485"/>
    </location>
</feature>
<evidence type="ECO:0000256" key="5">
    <source>
        <dbReference type="ARBA" id="ARBA00022777"/>
    </source>
</evidence>
<dbReference type="PRINTS" id="PR00344">
    <property type="entry name" value="BCTRLSENSOR"/>
</dbReference>
<dbReference type="SMART" id="SM00387">
    <property type="entry name" value="HATPase_c"/>
    <property type="match status" value="1"/>
</dbReference>
<dbReference type="InterPro" id="IPR036890">
    <property type="entry name" value="HATPase_C_sf"/>
</dbReference>
<evidence type="ECO:0000256" key="3">
    <source>
        <dbReference type="ARBA" id="ARBA00022553"/>
    </source>
</evidence>
<dbReference type="Gene3D" id="3.30.565.10">
    <property type="entry name" value="Histidine kinase-like ATPase, C-terminal domain"/>
    <property type="match status" value="1"/>
</dbReference>
<dbReference type="InterPro" id="IPR000014">
    <property type="entry name" value="PAS"/>
</dbReference>
<evidence type="ECO:0000259" key="8">
    <source>
        <dbReference type="PROSITE" id="PS50109"/>
    </source>
</evidence>
<feature type="domain" description="Histidine kinase" evidence="8">
    <location>
        <begin position="489"/>
        <end position="712"/>
    </location>
</feature>
<dbReference type="SMART" id="SM00091">
    <property type="entry name" value="PAS"/>
    <property type="match status" value="2"/>
</dbReference>
<dbReference type="Gene3D" id="3.30.450.20">
    <property type="entry name" value="PAS domain"/>
    <property type="match status" value="2"/>
</dbReference>
<dbReference type="SMART" id="SM00388">
    <property type="entry name" value="HisKA"/>
    <property type="match status" value="1"/>
</dbReference>
<dbReference type="Pfam" id="PF13426">
    <property type="entry name" value="PAS_9"/>
    <property type="match status" value="1"/>
</dbReference>
<keyword evidence="9" id="KW-0547">Nucleotide-binding</keyword>
<dbReference type="InterPro" id="IPR036097">
    <property type="entry name" value="HisK_dim/P_sf"/>
</dbReference>
<evidence type="ECO:0000256" key="4">
    <source>
        <dbReference type="ARBA" id="ARBA00022679"/>
    </source>
</evidence>
<gene>
    <name evidence="9" type="ORF">ACJDU8_08860</name>
</gene>
<dbReference type="PANTHER" id="PTHR43711:SF26">
    <property type="entry name" value="SENSOR HISTIDINE KINASE RCSC"/>
    <property type="match status" value="1"/>
</dbReference>
<keyword evidence="5" id="KW-0418">Kinase</keyword>
<keyword evidence="9" id="KW-0067">ATP-binding</keyword>
<dbReference type="SUPFAM" id="SSF47384">
    <property type="entry name" value="Homodimeric domain of signal transducing histidine kinase"/>
    <property type="match status" value="1"/>
</dbReference>
<dbReference type="GO" id="GO:0005524">
    <property type="term" value="F:ATP binding"/>
    <property type="evidence" value="ECO:0007669"/>
    <property type="project" value="UniProtKB-KW"/>
</dbReference>
<dbReference type="EC" id="2.7.13.3" evidence="2"/>
<dbReference type="Pfam" id="PF13185">
    <property type="entry name" value="GAF_2"/>
    <property type="match status" value="1"/>
</dbReference>
<evidence type="ECO:0000256" key="2">
    <source>
        <dbReference type="ARBA" id="ARBA00012438"/>
    </source>
</evidence>
<evidence type="ECO:0000256" key="1">
    <source>
        <dbReference type="ARBA" id="ARBA00000085"/>
    </source>
</evidence>
<dbReference type="RefSeq" id="WP_406791789.1">
    <property type="nucleotide sequence ID" value="NZ_JBJHZX010000011.1"/>
</dbReference>
<dbReference type="InterPro" id="IPR004358">
    <property type="entry name" value="Sig_transdc_His_kin-like_C"/>
</dbReference>
<protein>
    <recommendedName>
        <fullName evidence="2">histidine kinase</fullName>
        <ecNumber evidence="2">2.7.13.3</ecNumber>
    </recommendedName>
</protein>
<dbReference type="InterPro" id="IPR003661">
    <property type="entry name" value="HisK_dim/P_dom"/>
</dbReference>
<organism evidence="9 10">
    <name type="scientific">Candidatus Clostridium eludens</name>
    <dbReference type="NCBI Taxonomy" id="3381663"/>
    <lineage>
        <taxon>Bacteria</taxon>
        <taxon>Bacillati</taxon>
        <taxon>Bacillota</taxon>
        <taxon>Clostridia</taxon>
        <taxon>Eubacteriales</taxon>
        <taxon>Clostridiaceae</taxon>
        <taxon>Clostridium</taxon>
    </lineage>
</organism>
<keyword evidence="10" id="KW-1185">Reference proteome</keyword>
<evidence type="ECO:0000313" key="10">
    <source>
        <dbReference type="Proteomes" id="UP001623660"/>
    </source>
</evidence>
<comment type="caution">
    <text evidence="9">The sequence shown here is derived from an EMBL/GenBank/DDBJ whole genome shotgun (WGS) entry which is preliminary data.</text>
</comment>
<dbReference type="Proteomes" id="UP001623660">
    <property type="component" value="Unassembled WGS sequence"/>
</dbReference>
<dbReference type="Pfam" id="PF02518">
    <property type="entry name" value="HATPase_c"/>
    <property type="match status" value="1"/>
</dbReference>
<dbReference type="PROSITE" id="PS50109">
    <property type="entry name" value="HIS_KIN"/>
    <property type="match status" value="1"/>
</dbReference>
<proteinExistence type="predicted"/>
<dbReference type="InterPro" id="IPR003594">
    <property type="entry name" value="HATPase_dom"/>
</dbReference>
<dbReference type="Pfam" id="PF00512">
    <property type="entry name" value="HisKA"/>
    <property type="match status" value="1"/>
</dbReference>
<keyword evidence="7" id="KW-0175">Coiled coil</keyword>
<dbReference type="CDD" id="cd00082">
    <property type="entry name" value="HisKA"/>
    <property type="match status" value="1"/>
</dbReference>
<keyword evidence="3" id="KW-0597">Phosphoprotein</keyword>
<dbReference type="PANTHER" id="PTHR43711">
    <property type="entry name" value="TWO-COMPONENT HISTIDINE KINASE"/>
    <property type="match status" value="1"/>
</dbReference>
<dbReference type="InterPro" id="IPR050736">
    <property type="entry name" value="Sensor_HK_Regulatory"/>
</dbReference>
<comment type="catalytic activity">
    <reaction evidence="1">
        <text>ATP + protein L-histidine = ADP + protein N-phospho-L-histidine.</text>
        <dbReference type="EC" id="2.7.13.3"/>
    </reaction>
</comment>